<dbReference type="EMBL" id="SMOL01000468">
    <property type="protein sequence ID" value="KAB2612162.1"/>
    <property type="molecule type" value="Genomic_DNA"/>
</dbReference>
<organism evidence="2 3">
    <name type="scientific">Pyrus ussuriensis x Pyrus communis</name>
    <dbReference type="NCBI Taxonomy" id="2448454"/>
    <lineage>
        <taxon>Eukaryota</taxon>
        <taxon>Viridiplantae</taxon>
        <taxon>Streptophyta</taxon>
        <taxon>Embryophyta</taxon>
        <taxon>Tracheophyta</taxon>
        <taxon>Spermatophyta</taxon>
        <taxon>Magnoliopsida</taxon>
        <taxon>eudicotyledons</taxon>
        <taxon>Gunneridae</taxon>
        <taxon>Pentapetalae</taxon>
        <taxon>rosids</taxon>
        <taxon>fabids</taxon>
        <taxon>Rosales</taxon>
        <taxon>Rosaceae</taxon>
        <taxon>Amygdaloideae</taxon>
        <taxon>Maleae</taxon>
        <taxon>Pyrus</taxon>
    </lineage>
</organism>
<feature type="region of interest" description="Disordered" evidence="1">
    <location>
        <begin position="82"/>
        <end position="105"/>
    </location>
</feature>
<protein>
    <submittedName>
        <fullName evidence="2">S ribonuclease</fullName>
    </submittedName>
</protein>
<accession>A0A5N5GFA4</accession>
<reference evidence="2 3" key="2">
    <citation type="submission" date="2019-11" db="EMBL/GenBank/DDBJ databases">
        <title>A de novo genome assembly of a pear dwarfing rootstock.</title>
        <authorList>
            <person name="Wang F."/>
            <person name="Wang J."/>
            <person name="Li S."/>
            <person name="Zhang Y."/>
            <person name="Fang M."/>
            <person name="Ma L."/>
            <person name="Zhao Y."/>
            <person name="Jiang S."/>
        </authorList>
    </citation>
    <scope>NUCLEOTIDE SEQUENCE [LARGE SCALE GENOMIC DNA]</scope>
    <source>
        <strain evidence="2">S2</strain>
        <tissue evidence="2">Leaf</tissue>
    </source>
</reference>
<dbReference type="Proteomes" id="UP000327157">
    <property type="component" value="Unassembled WGS sequence"/>
</dbReference>
<comment type="caution">
    <text evidence="2">The sequence shown here is derived from an EMBL/GenBank/DDBJ whole genome shotgun (WGS) entry which is preliminary data.</text>
</comment>
<evidence type="ECO:0000256" key="1">
    <source>
        <dbReference type="SAM" id="MobiDB-lite"/>
    </source>
</evidence>
<reference evidence="2 3" key="1">
    <citation type="submission" date="2019-09" db="EMBL/GenBank/DDBJ databases">
        <authorList>
            <person name="Ou C."/>
        </authorList>
    </citation>
    <scope>NUCLEOTIDE SEQUENCE [LARGE SCALE GENOMIC DNA]</scope>
    <source>
        <strain evidence="2">S2</strain>
        <tissue evidence="2">Leaf</tissue>
    </source>
</reference>
<proteinExistence type="predicted"/>
<dbReference type="AlphaFoldDB" id="A0A5N5GFA4"/>
<evidence type="ECO:0000313" key="2">
    <source>
        <dbReference type="EMBL" id="KAB2612162.1"/>
    </source>
</evidence>
<gene>
    <name evidence="2" type="ORF">D8674_036842</name>
</gene>
<sequence>MGDSNRNKCGNDWRATGTGTWYPDLEVQCTTQPPKCLCNQQGRSGNHPRMALNSNPEYDYFYLGPTYYVKYILQLRELAGPNEASRLGNPQDKFYSNRASIHKNA</sequence>
<name>A0A5N5GFA4_9ROSA</name>
<evidence type="ECO:0000313" key="3">
    <source>
        <dbReference type="Proteomes" id="UP000327157"/>
    </source>
</evidence>
<keyword evidence="3" id="KW-1185">Reference proteome</keyword>